<dbReference type="GO" id="GO:0016301">
    <property type="term" value="F:kinase activity"/>
    <property type="evidence" value="ECO:0007669"/>
    <property type="project" value="UniProtKB-KW"/>
</dbReference>
<dbReference type="AlphaFoldDB" id="A0A931E7B2"/>
<proteinExistence type="predicted"/>
<dbReference type="GO" id="GO:0006040">
    <property type="term" value="P:amino sugar metabolic process"/>
    <property type="evidence" value="ECO:0007669"/>
    <property type="project" value="InterPro"/>
</dbReference>
<dbReference type="Pfam" id="PF03702">
    <property type="entry name" value="AnmK"/>
    <property type="match status" value="1"/>
</dbReference>
<accession>A0A931E7B2</accession>
<comment type="caution">
    <text evidence="1">The sequence shown here is derived from an EMBL/GenBank/DDBJ whole genome shotgun (WGS) entry which is preliminary data.</text>
</comment>
<dbReference type="PANTHER" id="PTHR30605">
    <property type="entry name" value="ANHYDRO-N-ACETYLMURAMIC ACID KINASE"/>
    <property type="match status" value="1"/>
</dbReference>
<dbReference type="EMBL" id="JADKYY010000001">
    <property type="protein sequence ID" value="MBF5026332.1"/>
    <property type="molecule type" value="Genomic_DNA"/>
</dbReference>
<dbReference type="GO" id="GO:0016773">
    <property type="term" value="F:phosphotransferase activity, alcohol group as acceptor"/>
    <property type="evidence" value="ECO:0007669"/>
    <property type="project" value="InterPro"/>
</dbReference>
<dbReference type="InterPro" id="IPR005338">
    <property type="entry name" value="Anhydro_N_Ac-Mur_kinase"/>
</dbReference>
<dbReference type="NCBIfam" id="NF007144">
    <property type="entry name" value="PRK09585.2-3"/>
    <property type="match status" value="1"/>
</dbReference>
<dbReference type="PANTHER" id="PTHR30605:SF0">
    <property type="entry name" value="ANHYDRO-N-ACETYLMURAMIC ACID KINASE"/>
    <property type="match status" value="1"/>
</dbReference>
<evidence type="ECO:0000313" key="1">
    <source>
        <dbReference type="EMBL" id="MBF5026332.1"/>
    </source>
</evidence>
<evidence type="ECO:0000313" key="2">
    <source>
        <dbReference type="Proteomes" id="UP000694480"/>
    </source>
</evidence>
<gene>
    <name evidence="1" type="ORF">IC612_00785</name>
</gene>
<reference evidence="1" key="1">
    <citation type="submission" date="2020-11" db="EMBL/GenBank/DDBJ databases">
        <title>Genome seq and assembly of Planobacterium sp.</title>
        <authorList>
            <person name="Chhetri G."/>
        </authorList>
    </citation>
    <scope>NUCLEOTIDE SEQUENCE</scope>
    <source>
        <strain evidence="1">GCR5</strain>
    </source>
</reference>
<sequence length="360" mass="40033">MQESFPLAYSKQIHALGLMSGTSLDGLDIGYFSFVQDPDLNWHYEILQCATLPYSDFWEQSLRGASLLNAEELLELNTLYGRYLAQHVKEFVQKHSISKIDVVASHGHTVLHNPKKGYTLQIGDGRAIKLEFPNCQVVYDFRMQDVLLGGNGAPLVPIGDAHLFSNYQACLNLGGFSNISFQWNDVRTAFDISPVNTVLNHYASQLGHPYDKDGTLARTGNLDSELLARLDSLEFYTYPAPKSLGMEWVEKHIFPLLSTTDPHGALTTFTHHCAGVISRTLVQYDLHSVLVTGGGAYNSYLVELIKDYSGCNLFVPEAQLIEYKEALIFAFMGVLRMHNINNVLASATGAQRDHSTGLLL</sequence>
<dbReference type="Gene3D" id="3.30.420.40">
    <property type="match status" value="2"/>
</dbReference>
<dbReference type="SUPFAM" id="SSF53067">
    <property type="entry name" value="Actin-like ATPase domain"/>
    <property type="match status" value="1"/>
</dbReference>
<dbReference type="EC" id="2.7.1.170" evidence="1"/>
<dbReference type="GO" id="GO:0009254">
    <property type="term" value="P:peptidoglycan turnover"/>
    <property type="evidence" value="ECO:0007669"/>
    <property type="project" value="InterPro"/>
</dbReference>
<name>A0A931E7B2_9FLAO</name>
<keyword evidence="2" id="KW-1185">Reference proteome</keyword>
<dbReference type="GO" id="GO:0005524">
    <property type="term" value="F:ATP binding"/>
    <property type="evidence" value="ECO:0007669"/>
    <property type="project" value="InterPro"/>
</dbReference>
<keyword evidence="1" id="KW-0808">Transferase</keyword>
<keyword evidence="1" id="KW-0418">Kinase</keyword>
<dbReference type="InterPro" id="IPR043129">
    <property type="entry name" value="ATPase_NBD"/>
</dbReference>
<dbReference type="Proteomes" id="UP000694480">
    <property type="component" value="Unassembled WGS sequence"/>
</dbReference>
<organism evidence="1 2">
    <name type="scientific">Planobacterium oryzisoli</name>
    <dbReference type="NCBI Taxonomy" id="2771435"/>
    <lineage>
        <taxon>Bacteria</taxon>
        <taxon>Pseudomonadati</taxon>
        <taxon>Bacteroidota</taxon>
        <taxon>Flavobacteriia</taxon>
        <taxon>Flavobacteriales</taxon>
        <taxon>Weeksellaceae</taxon>
        <taxon>Chryseobacterium group</taxon>
        <taxon>Chryseobacterium</taxon>
    </lineage>
</organism>
<dbReference type="RefSeq" id="WP_194738260.1">
    <property type="nucleotide sequence ID" value="NZ_JADKYY010000001.1"/>
</dbReference>
<protein>
    <submittedName>
        <fullName evidence="1">Anhydro-N-acetylmuramic acid kinase</fullName>
        <ecNumber evidence="1">2.7.1.170</ecNumber>
    </submittedName>
</protein>